<dbReference type="PANTHER" id="PTHR46513">
    <property type="entry name" value="VITELLOGENIN RECEPTOR-LIKE PROTEIN-RELATED-RELATED"/>
    <property type="match status" value="1"/>
</dbReference>
<dbReference type="SMART" id="SM00181">
    <property type="entry name" value="EGF"/>
    <property type="match status" value="3"/>
</dbReference>
<organism evidence="20 21">
    <name type="scientific">Pseudolycoriella hygida</name>
    <dbReference type="NCBI Taxonomy" id="35572"/>
    <lineage>
        <taxon>Eukaryota</taxon>
        <taxon>Metazoa</taxon>
        <taxon>Ecdysozoa</taxon>
        <taxon>Arthropoda</taxon>
        <taxon>Hexapoda</taxon>
        <taxon>Insecta</taxon>
        <taxon>Pterygota</taxon>
        <taxon>Neoptera</taxon>
        <taxon>Endopterygota</taxon>
        <taxon>Diptera</taxon>
        <taxon>Nematocera</taxon>
        <taxon>Sciaroidea</taxon>
        <taxon>Sciaridae</taxon>
        <taxon>Pseudolycoriella</taxon>
    </lineage>
</organism>
<dbReference type="InterPro" id="IPR000033">
    <property type="entry name" value="LDLR_classB_rpt"/>
</dbReference>
<dbReference type="InterPro" id="IPR011042">
    <property type="entry name" value="6-blade_b-propeller_TolB-like"/>
</dbReference>
<evidence type="ECO:0000256" key="12">
    <source>
        <dbReference type="ARBA" id="ARBA00023157"/>
    </source>
</evidence>
<evidence type="ECO:0000313" key="21">
    <source>
        <dbReference type="Proteomes" id="UP001151699"/>
    </source>
</evidence>
<evidence type="ECO:0000256" key="9">
    <source>
        <dbReference type="ARBA" id="ARBA00022943"/>
    </source>
</evidence>
<dbReference type="InterPro" id="IPR000742">
    <property type="entry name" value="EGF"/>
</dbReference>
<evidence type="ECO:0000256" key="3">
    <source>
        <dbReference type="ARBA" id="ARBA00022536"/>
    </source>
</evidence>
<feature type="repeat" description="LDL-receptor class B" evidence="17">
    <location>
        <begin position="187"/>
        <end position="232"/>
    </location>
</feature>
<keyword evidence="13" id="KW-0325">Glycoprotein</keyword>
<evidence type="ECO:0000256" key="1">
    <source>
        <dbReference type="ARBA" id="ARBA00004251"/>
    </source>
</evidence>
<evidence type="ECO:0000256" key="6">
    <source>
        <dbReference type="ARBA" id="ARBA00022737"/>
    </source>
</evidence>
<dbReference type="GO" id="GO:0007283">
    <property type="term" value="P:spermatogenesis"/>
    <property type="evidence" value="ECO:0007669"/>
    <property type="project" value="UniProtKB-KW"/>
</dbReference>
<dbReference type="PROSITE" id="PS50026">
    <property type="entry name" value="EGF_3"/>
    <property type="match status" value="1"/>
</dbReference>
<dbReference type="Gene3D" id="2.10.25.10">
    <property type="entry name" value="Laminin"/>
    <property type="match status" value="2"/>
</dbReference>
<keyword evidence="8" id="KW-0744">Spermatogenesis</keyword>
<evidence type="ECO:0000256" key="15">
    <source>
        <dbReference type="ARBA" id="ARBA00040020"/>
    </source>
</evidence>
<dbReference type="SMART" id="SM00135">
    <property type="entry name" value="LY"/>
    <property type="match status" value="4"/>
</dbReference>
<evidence type="ECO:0000256" key="13">
    <source>
        <dbReference type="ARBA" id="ARBA00023180"/>
    </source>
</evidence>
<dbReference type="Gene3D" id="2.120.10.30">
    <property type="entry name" value="TolB, C-terminal domain"/>
    <property type="match status" value="1"/>
</dbReference>
<dbReference type="PROSITE" id="PS00022">
    <property type="entry name" value="EGF_1"/>
    <property type="match status" value="1"/>
</dbReference>
<keyword evidence="5" id="KW-0732">Signal</keyword>
<evidence type="ECO:0000256" key="16">
    <source>
        <dbReference type="PROSITE-ProRule" id="PRU00076"/>
    </source>
</evidence>
<evidence type="ECO:0000256" key="14">
    <source>
        <dbReference type="ARBA" id="ARBA00038070"/>
    </source>
</evidence>
<evidence type="ECO:0000256" key="17">
    <source>
        <dbReference type="PROSITE-ProRule" id="PRU00461"/>
    </source>
</evidence>
<keyword evidence="4 18" id="KW-0812">Transmembrane</keyword>
<evidence type="ECO:0000256" key="11">
    <source>
        <dbReference type="ARBA" id="ARBA00023136"/>
    </source>
</evidence>
<evidence type="ECO:0000313" key="20">
    <source>
        <dbReference type="EMBL" id="KAJ6644508.1"/>
    </source>
</evidence>
<evidence type="ECO:0000256" key="7">
    <source>
        <dbReference type="ARBA" id="ARBA00022782"/>
    </source>
</evidence>
<comment type="caution">
    <text evidence="20">The sequence shown here is derived from an EMBL/GenBank/DDBJ whole genome shotgun (WGS) entry which is preliminary data.</text>
</comment>
<feature type="transmembrane region" description="Helical" evidence="18">
    <location>
        <begin position="473"/>
        <end position="495"/>
    </location>
</feature>
<keyword evidence="9" id="KW-0896">Oogenesis</keyword>
<feature type="repeat" description="LDL-receptor class B" evidence="17">
    <location>
        <begin position="92"/>
        <end position="136"/>
    </location>
</feature>
<feature type="repeat" description="LDL-receptor class B" evidence="17">
    <location>
        <begin position="137"/>
        <end position="186"/>
    </location>
</feature>
<protein>
    <recommendedName>
        <fullName evidence="15">Protein cueball</fullName>
    </recommendedName>
</protein>
<evidence type="ECO:0000256" key="4">
    <source>
        <dbReference type="ARBA" id="ARBA00022692"/>
    </source>
</evidence>
<name>A0A9Q0N6M0_9DIPT</name>
<accession>A0A9Q0N6M0</accession>
<dbReference type="SUPFAM" id="SSF57196">
    <property type="entry name" value="EGF/Laminin"/>
    <property type="match status" value="2"/>
</dbReference>
<proteinExistence type="inferred from homology"/>
<dbReference type="GO" id="GO:0005886">
    <property type="term" value="C:plasma membrane"/>
    <property type="evidence" value="ECO:0007669"/>
    <property type="project" value="UniProtKB-SubCell"/>
</dbReference>
<keyword evidence="10 18" id="KW-1133">Transmembrane helix</keyword>
<dbReference type="InterPro" id="IPR050778">
    <property type="entry name" value="Cueball_EGF_LRP_Nidogen"/>
</dbReference>
<keyword evidence="12 16" id="KW-1015">Disulfide bond</keyword>
<dbReference type="EMBL" id="WJQU01000002">
    <property type="protein sequence ID" value="KAJ6644508.1"/>
    <property type="molecule type" value="Genomic_DNA"/>
</dbReference>
<keyword evidence="6" id="KW-0677">Repeat</keyword>
<dbReference type="GO" id="GO:0042813">
    <property type="term" value="F:Wnt receptor activity"/>
    <property type="evidence" value="ECO:0007669"/>
    <property type="project" value="TreeGrafter"/>
</dbReference>
<dbReference type="Proteomes" id="UP001151699">
    <property type="component" value="Chromosome B"/>
</dbReference>
<evidence type="ECO:0000256" key="5">
    <source>
        <dbReference type="ARBA" id="ARBA00022729"/>
    </source>
</evidence>
<evidence type="ECO:0000259" key="19">
    <source>
        <dbReference type="PROSITE" id="PS50026"/>
    </source>
</evidence>
<dbReference type="Pfam" id="PF00058">
    <property type="entry name" value="Ldl_recept_b"/>
    <property type="match status" value="1"/>
</dbReference>
<dbReference type="SUPFAM" id="SSF63825">
    <property type="entry name" value="YWTD domain"/>
    <property type="match status" value="1"/>
</dbReference>
<sequence>MLKFAVTTNEQITFFDSNWNQTTSAAHQFHDLSAITFDETEGTLFFTTQSGNTGNIFSLKLSNDAYTHQVDQILQKTDGEQIEALAFDLLERELYWADSQKKVIYQASVDAMADPKILIQFKNDRIPRGIAIDPCRRNIYYTNSNHSNPSIERVSLDGSHQEILIRNKEDEKILFMPVGIAVDQFSKRIYWVDNLEGNHFVVESAALDGTDRRTLVRDVENNPYGITVDRDNVYWTDHTHQAVWKIAKNATIGYRPEIVRNISDIPLGIIFRNNLLSTQANNPECMHIVDKVKEAILTENSSHKPSSTTPKPQIYCFNNGDLNPKTNTCICPKEFSGLRCELPICHNYCLQGICSVTSTGYAKCKCDDGFAGERCEIDLCQGFCLNGGHCELEQGEPVCHCTSLFKGRHCDSMMVAKMCEAFCENTVYDAGDHDLSKICGDCNPNSNSTAELREPTANNFDDRSYQYQCNDSLYRTIIIACVGVTASLVLIFLIVKSMRRMYQPLRPKIKKTFVVTKNVTPLTCRPTTEQCEITIEDCCNMNICDTPCFDPKTLQREARKEDKKNLLSNMDGELY</sequence>
<comment type="caution">
    <text evidence="16">Lacks conserved residue(s) required for the propagation of feature annotation.</text>
</comment>
<dbReference type="AlphaFoldDB" id="A0A9Q0N6M0"/>
<comment type="subcellular location">
    <subcellularLocation>
        <location evidence="1">Cell membrane</location>
        <topology evidence="1">Single-pass type I membrane protein</topology>
    </subcellularLocation>
</comment>
<dbReference type="GO" id="GO:0048477">
    <property type="term" value="P:oogenesis"/>
    <property type="evidence" value="ECO:0007669"/>
    <property type="project" value="UniProtKB-KW"/>
</dbReference>
<dbReference type="PROSITE" id="PS51120">
    <property type="entry name" value="LDLRB"/>
    <property type="match status" value="3"/>
</dbReference>
<evidence type="ECO:0000256" key="8">
    <source>
        <dbReference type="ARBA" id="ARBA00022871"/>
    </source>
</evidence>
<dbReference type="GO" id="GO:0060070">
    <property type="term" value="P:canonical Wnt signaling pathway"/>
    <property type="evidence" value="ECO:0007669"/>
    <property type="project" value="TreeGrafter"/>
</dbReference>
<evidence type="ECO:0000256" key="10">
    <source>
        <dbReference type="ARBA" id="ARBA00022989"/>
    </source>
</evidence>
<keyword evidence="2" id="KW-1003">Cell membrane</keyword>
<evidence type="ECO:0000256" key="2">
    <source>
        <dbReference type="ARBA" id="ARBA00022475"/>
    </source>
</evidence>
<keyword evidence="21" id="KW-1185">Reference proteome</keyword>
<gene>
    <name evidence="20" type="primary">cue</name>
    <name evidence="20" type="ORF">Bhyg_09477</name>
</gene>
<feature type="domain" description="EGF-like" evidence="19">
    <location>
        <begin position="376"/>
        <end position="411"/>
    </location>
</feature>
<dbReference type="GO" id="GO:0017147">
    <property type="term" value="F:Wnt-protein binding"/>
    <property type="evidence" value="ECO:0007669"/>
    <property type="project" value="TreeGrafter"/>
</dbReference>
<keyword evidence="7" id="KW-0221">Differentiation</keyword>
<feature type="disulfide bond" evidence="16">
    <location>
        <begin position="401"/>
        <end position="410"/>
    </location>
</feature>
<keyword evidence="11 18" id="KW-0472">Membrane</keyword>
<dbReference type="PANTHER" id="PTHR46513:SF42">
    <property type="entry name" value="PROTEIN CUEBALL"/>
    <property type="match status" value="1"/>
</dbReference>
<reference evidence="20" key="1">
    <citation type="submission" date="2022-07" db="EMBL/GenBank/DDBJ databases">
        <authorList>
            <person name="Trinca V."/>
            <person name="Uliana J.V.C."/>
            <person name="Torres T.T."/>
            <person name="Ward R.J."/>
            <person name="Monesi N."/>
        </authorList>
    </citation>
    <scope>NUCLEOTIDE SEQUENCE</scope>
    <source>
        <strain evidence="20">HSMRA1968</strain>
        <tissue evidence="20">Whole embryos</tissue>
    </source>
</reference>
<comment type="similarity">
    <text evidence="14">Belongs to the cueball family.</text>
</comment>
<evidence type="ECO:0000256" key="18">
    <source>
        <dbReference type="SAM" id="Phobius"/>
    </source>
</evidence>
<keyword evidence="3 16" id="KW-0245">EGF-like domain</keyword>
<feature type="disulfide bond" evidence="16">
    <location>
        <begin position="380"/>
        <end position="390"/>
    </location>
</feature>
<dbReference type="OrthoDB" id="382013at2759"/>